<reference evidence="1 2" key="1">
    <citation type="submission" date="2019-06" db="EMBL/GenBank/DDBJ databases">
        <title>Genomic Encyclopedia of Type Strains, Phase IV (KMG-V): Genome sequencing to study the core and pangenomes of soil and plant-associated prokaryotes.</title>
        <authorList>
            <person name="Whitman W."/>
        </authorList>
    </citation>
    <scope>NUCLEOTIDE SEQUENCE [LARGE SCALE GENOMIC DNA]</scope>
    <source>
        <strain evidence="1 2">BR 11650</strain>
    </source>
</reference>
<dbReference type="Proteomes" id="UP000318529">
    <property type="component" value="Unassembled WGS sequence"/>
</dbReference>
<dbReference type="EMBL" id="VITH01000023">
    <property type="protein sequence ID" value="TWA75643.1"/>
    <property type="molecule type" value="Genomic_DNA"/>
</dbReference>
<sequence length="133" mass="13668">MRAVAPDVDGFTPEAHALLDVLNLDGPTLLDGVLLAYGVSPADRRKAVEALMLLVGYVAAGLHQGDGDPWDAFNTAWPSGPDDPGVAAAVDAEIEEANASLYAAEQDPESLLGAALQAGRRARVPAPDPGGSR</sequence>
<dbReference type="AlphaFoldDB" id="A0A560BSR1"/>
<evidence type="ECO:0000313" key="1">
    <source>
        <dbReference type="EMBL" id="TWA75643.1"/>
    </source>
</evidence>
<comment type="caution">
    <text evidence="1">The sequence shown here is derived from an EMBL/GenBank/DDBJ whole genome shotgun (WGS) entry which is preliminary data.</text>
</comment>
<protein>
    <submittedName>
        <fullName evidence="1">Uncharacterized protein</fullName>
    </submittedName>
</protein>
<gene>
    <name evidence="1" type="ORF">FBZ83_12370</name>
</gene>
<proteinExistence type="predicted"/>
<name>A0A560BSR1_AZOBR</name>
<organism evidence="1 2">
    <name type="scientific">Azospirillum brasilense</name>
    <dbReference type="NCBI Taxonomy" id="192"/>
    <lineage>
        <taxon>Bacteria</taxon>
        <taxon>Pseudomonadati</taxon>
        <taxon>Pseudomonadota</taxon>
        <taxon>Alphaproteobacteria</taxon>
        <taxon>Rhodospirillales</taxon>
        <taxon>Azospirillaceae</taxon>
        <taxon>Azospirillum</taxon>
    </lineage>
</organism>
<dbReference type="RefSeq" id="WP_145690421.1">
    <property type="nucleotide sequence ID" value="NZ_VITH01000023.1"/>
</dbReference>
<evidence type="ECO:0000313" key="2">
    <source>
        <dbReference type="Proteomes" id="UP000318529"/>
    </source>
</evidence>
<accession>A0A560BSR1</accession>